<reference evidence="2 3" key="1">
    <citation type="submission" date="2016-03" db="EMBL/GenBank/DDBJ databases">
        <title>EvidentialGene: Evidence-directed Construction of Genes on Genomes.</title>
        <authorList>
            <person name="Gilbert D.G."/>
            <person name="Choi J.-H."/>
            <person name="Mockaitis K."/>
            <person name="Colbourne J."/>
            <person name="Pfrender M."/>
        </authorList>
    </citation>
    <scope>NUCLEOTIDE SEQUENCE [LARGE SCALE GENOMIC DNA]</scope>
    <source>
        <strain evidence="2 3">Xinb3</strain>
        <tissue evidence="2">Complete organism</tissue>
    </source>
</reference>
<feature type="transmembrane region" description="Helical" evidence="1">
    <location>
        <begin position="20"/>
        <end position="46"/>
    </location>
</feature>
<comment type="caution">
    <text evidence="2">The sequence shown here is derived from an EMBL/GenBank/DDBJ whole genome shotgun (WGS) entry which is preliminary data.</text>
</comment>
<organism evidence="2 3">
    <name type="scientific">Daphnia magna</name>
    <dbReference type="NCBI Taxonomy" id="35525"/>
    <lineage>
        <taxon>Eukaryota</taxon>
        <taxon>Metazoa</taxon>
        <taxon>Ecdysozoa</taxon>
        <taxon>Arthropoda</taxon>
        <taxon>Crustacea</taxon>
        <taxon>Branchiopoda</taxon>
        <taxon>Diplostraca</taxon>
        <taxon>Cladocera</taxon>
        <taxon>Anomopoda</taxon>
        <taxon>Daphniidae</taxon>
        <taxon>Daphnia</taxon>
    </lineage>
</organism>
<proteinExistence type="predicted"/>
<evidence type="ECO:0000256" key="1">
    <source>
        <dbReference type="SAM" id="Phobius"/>
    </source>
</evidence>
<dbReference type="EMBL" id="LRGB01000545">
    <property type="protein sequence ID" value="KZS18260.1"/>
    <property type="molecule type" value="Genomic_DNA"/>
</dbReference>
<keyword evidence="3" id="KW-1185">Reference proteome</keyword>
<keyword evidence="1" id="KW-1133">Transmembrane helix</keyword>
<dbReference type="Proteomes" id="UP000076858">
    <property type="component" value="Unassembled WGS sequence"/>
</dbReference>
<name>A0A162NTT4_9CRUS</name>
<evidence type="ECO:0000313" key="3">
    <source>
        <dbReference type="Proteomes" id="UP000076858"/>
    </source>
</evidence>
<sequence length="105" mass="12344">MSVILKYFCSRKTPKLARKLFAFIFQSSFSAITCNNLMTILTVLLLRNFFEIWKRRMPRAMFSMFSGRARAVCCTHFPSFFLSSAHKLIVTCYSEKNFNKTFVKE</sequence>
<keyword evidence="1" id="KW-0812">Transmembrane</keyword>
<dbReference type="AlphaFoldDB" id="A0A162NTT4"/>
<evidence type="ECO:0000313" key="2">
    <source>
        <dbReference type="EMBL" id="KZS18260.1"/>
    </source>
</evidence>
<gene>
    <name evidence="2" type="ORF">APZ42_015604</name>
</gene>
<protein>
    <submittedName>
        <fullName evidence="2">Uncharacterized protein</fullName>
    </submittedName>
</protein>
<accession>A0A162NTT4</accession>
<keyword evidence="1" id="KW-0472">Membrane</keyword>